<keyword evidence="3" id="KW-1185">Reference proteome</keyword>
<protein>
    <recommendedName>
        <fullName evidence="4">Adhesin domain-containing protein</fullName>
    </recommendedName>
</protein>
<feature type="chain" id="PRO_5045888322" description="Adhesin domain-containing protein" evidence="1">
    <location>
        <begin position="21"/>
        <end position="433"/>
    </location>
</feature>
<evidence type="ECO:0000256" key="1">
    <source>
        <dbReference type="SAM" id="SignalP"/>
    </source>
</evidence>
<dbReference type="RefSeq" id="WP_378985479.1">
    <property type="nucleotide sequence ID" value="NZ_JBHSBW010000011.1"/>
</dbReference>
<name>A0ABV8P9G6_9SPHI</name>
<comment type="caution">
    <text evidence="2">The sequence shown here is derived from an EMBL/GenBank/DDBJ whole genome shotgun (WGS) entry which is preliminary data.</text>
</comment>
<sequence>MKTIKLFLAIMAFIAVKSYAQEISVTTNSTENYAVNVTNSTNVNAAVNPNITIVSSTQSGGDAERSKSFSKTFSVNGNDKINLNNQYGSIVIKTWDRKEVKVDVDIKAFSNSDKDVQKLIDEVTIDATKSGDQVSVKTNIGDRDGNFGRRLKNGVTTWRREIKVNYVVYMPTTNALTAQQEYGSIDVGDFSGPTSFKVQYGNLSAGNLNNSNNYLSVEYGKMTVQDINAAVVKHEYGGGISIGSVGTIEVNAEYVPVNINTIRKSADIKVQYGSGLTVGAIAGNLLLNSEYAKVNINSIKGNTVIKQGYGSLTIASVGKLSLKTEYTSVTLGALNGDALIDMDYNKLTVNEITPACKNFGFNGEYASVGLGFSSNYNANFNISTTYAGFKYGSNVSSKLVSDDDENKRYAGKIGGGGAASVSIKTEYGAVSFK</sequence>
<organism evidence="2 3">
    <name type="scientific">Pedobacter lithocola</name>
    <dbReference type="NCBI Taxonomy" id="1908239"/>
    <lineage>
        <taxon>Bacteria</taxon>
        <taxon>Pseudomonadati</taxon>
        <taxon>Bacteroidota</taxon>
        <taxon>Sphingobacteriia</taxon>
        <taxon>Sphingobacteriales</taxon>
        <taxon>Sphingobacteriaceae</taxon>
        <taxon>Pedobacter</taxon>
    </lineage>
</organism>
<evidence type="ECO:0000313" key="2">
    <source>
        <dbReference type="EMBL" id="MFC4211944.1"/>
    </source>
</evidence>
<proteinExistence type="predicted"/>
<evidence type="ECO:0000313" key="3">
    <source>
        <dbReference type="Proteomes" id="UP001595789"/>
    </source>
</evidence>
<feature type="signal peptide" evidence="1">
    <location>
        <begin position="1"/>
        <end position="20"/>
    </location>
</feature>
<accession>A0ABV8P9G6</accession>
<dbReference type="Proteomes" id="UP001595789">
    <property type="component" value="Unassembled WGS sequence"/>
</dbReference>
<gene>
    <name evidence="2" type="ORF">ACFOWA_12165</name>
</gene>
<dbReference type="EMBL" id="JBHSBW010000011">
    <property type="protein sequence ID" value="MFC4211944.1"/>
    <property type="molecule type" value="Genomic_DNA"/>
</dbReference>
<reference evidence="3" key="1">
    <citation type="journal article" date="2019" name="Int. J. Syst. Evol. Microbiol.">
        <title>The Global Catalogue of Microorganisms (GCM) 10K type strain sequencing project: providing services to taxonomists for standard genome sequencing and annotation.</title>
        <authorList>
            <consortium name="The Broad Institute Genomics Platform"/>
            <consortium name="The Broad Institute Genome Sequencing Center for Infectious Disease"/>
            <person name="Wu L."/>
            <person name="Ma J."/>
        </authorList>
    </citation>
    <scope>NUCLEOTIDE SEQUENCE [LARGE SCALE GENOMIC DNA]</scope>
    <source>
        <strain evidence="3">CCM 8691</strain>
    </source>
</reference>
<evidence type="ECO:0008006" key="4">
    <source>
        <dbReference type="Google" id="ProtNLM"/>
    </source>
</evidence>
<keyword evidence="1" id="KW-0732">Signal</keyword>